<feature type="compositionally biased region" description="Low complexity" evidence="2">
    <location>
        <begin position="536"/>
        <end position="557"/>
    </location>
</feature>
<feature type="compositionally biased region" description="Polar residues" evidence="2">
    <location>
        <begin position="464"/>
        <end position="475"/>
    </location>
</feature>
<feature type="region of interest" description="Disordered" evidence="2">
    <location>
        <begin position="1146"/>
        <end position="1224"/>
    </location>
</feature>
<feature type="region of interest" description="Disordered" evidence="2">
    <location>
        <begin position="965"/>
        <end position="1119"/>
    </location>
</feature>
<reference evidence="3" key="1">
    <citation type="journal article" date="2021" name="Proc. Natl. Acad. Sci. U.S.A.">
        <title>Three genomes in the algal genus Volvox reveal the fate of a haploid sex-determining region after a transition to homothallism.</title>
        <authorList>
            <person name="Yamamoto K."/>
            <person name="Hamaji T."/>
            <person name="Kawai-Toyooka H."/>
            <person name="Matsuzaki R."/>
            <person name="Takahashi F."/>
            <person name="Nishimura Y."/>
            <person name="Kawachi M."/>
            <person name="Noguchi H."/>
            <person name="Minakuchi Y."/>
            <person name="Umen J.G."/>
            <person name="Toyoda A."/>
            <person name="Nozaki H."/>
        </authorList>
    </citation>
    <scope>NUCLEOTIDE SEQUENCE</scope>
    <source>
        <strain evidence="3">NIES-3786</strain>
    </source>
</reference>
<name>A0A8J4C6P3_9CHLO</name>
<dbReference type="Proteomes" id="UP000747110">
    <property type="component" value="Unassembled WGS sequence"/>
</dbReference>
<feature type="compositionally biased region" description="Polar residues" evidence="2">
    <location>
        <begin position="651"/>
        <end position="661"/>
    </location>
</feature>
<comment type="caution">
    <text evidence="3">The sequence shown here is derived from an EMBL/GenBank/DDBJ whole genome shotgun (WGS) entry which is preliminary data.</text>
</comment>
<feature type="region of interest" description="Disordered" evidence="2">
    <location>
        <begin position="453"/>
        <end position="576"/>
    </location>
</feature>
<protein>
    <submittedName>
        <fullName evidence="3">Uncharacterized protein</fullName>
    </submittedName>
</protein>
<feature type="non-terminal residue" evidence="3">
    <location>
        <position position="1224"/>
    </location>
</feature>
<accession>A0A8J4C6P3</accession>
<feature type="compositionally biased region" description="Low complexity" evidence="2">
    <location>
        <begin position="1019"/>
        <end position="1067"/>
    </location>
</feature>
<feature type="region of interest" description="Disordered" evidence="2">
    <location>
        <begin position="859"/>
        <end position="945"/>
    </location>
</feature>
<feature type="coiled-coil region" evidence="1">
    <location>
        <begin position="301"/>
        <end position="424"/>
    </location>
</feature>
<organism evidence="3 4">
    <name type="scientific">Volvox reticuliferus</name>
    <dbReference type="NCBI Taxonomy" id="1737510"/>
    <lineage>
        <taxon>Eukaryota</taxon>
        <taxon>Viridiplantae</taxon>
        <taxon>Chlorophyta</taxon>
        <taxon>core chlorophytes</taxon>
        <taxon>Chlorophyceae</taxon>
        <taxon>CS clade</taxon>
        <taxon>Chlamydomonadales</taxon>
        <taxon>Volvocaceae</taxon>
        <taxon>Volvox</taxon>
    </lineage>
</organism>
<gene>
    <name evidence="3" type="ORF">Vretifemale_6066</name>
</gene>
<dbReference type="AlphaFoldDB" id="A0A8J4C6P3"/>
<sequence>QDAKLRAEQSSARRVAEVSELRSALEQQVGVARQEALDARTQLATVKEQLDGVLSEEFLQLLEEELRISVIQGHKSDSAAAAAAGSASSSRRTAQQSQQQQQFEQELRGLESREAALRRQSESLSAELTELQSAAVSRLGPALVARAQELEGTAGRYRQVLRDRQAMKDEQGAARASQQLEAVNSELGSLYRLVMSAEARDRERAARAELQGRELELRTLMEKRAQLLEQQLLQQQQQPPQQKGASVASPASSGQAKRLRQAVNARVRVLVWEREQQLMQQAATREQQLQAQLQARLAESRDAQQRELKAVQETVAQQMRLMESSWKGQLDAFTRSLQEAATEKERLAVQAVAATGQVRQQLTELETLRRELAGAQAAVVALRRAAEDSHVTAAQQSAAAAKEVQKLRAQVQQLQITIDERERQYAASAAAAAATAAAAAAAATNGQFASSSPWLVTQPPASPLQPTSLPTQAASGPTAPANPHSLKSKPSSAALEPIVKGQQREHQPLQQRRQPGQQLQPQHQQSDKQRPQPRGSSKTSVTITATTASISDSSIPNPDSPLLPPQHKPNTDTDLPSADAAAAATLPAPLTPIRPDWPPQFGGVVPMVSTPRPADGATATAAAAAAAADGSGNSAAAGSGAVATASAPSSQGHVTGKLQSKPSVAEAVSSEASEPSASLAVGSWSGSGSERDSGAHEHNRNVSPGGITSGSNSSDGGFSAYVGEDAVLSVWSRILASSTQMDADAPAIPPPPAPVPEAAAVVEPAAVAMSRAADSAAKAEAPQGGGIDPASTDAGAKVQVSDTAAIGSTAAANGIALEGSSPPDIAAALSSSRVSEATVDATVVAAVMVDAEPQDVRRVREREQHLPEHERSISEATATAVAAAEASTVSPSSPSSSASVTEPSVAAATPAPHSLNTSPADAQPREQPLLQPQAESLVALREQVKGSPDVAAVQLMQPQSAPAFVTPPAVQWQQQSPLTPQPPKQQRQPKAVANASRNSPNPSGTSPPSPPPIVPPPSRQSQQPSSAASTTSTTTSRTSSPAAAAMAAAAGAAAAAKRAAALEASSTKGAAPRVDAPPISEWGRPKPPSDDGLSRSGPAASGATGRSPGDRSLTGAATATTPFFSEAELGAEIAAIAQSLVQRTIGGSGSSVAGATAARPGGPESAPSPRGTSDNPAPPAVDDAAAPAPDASTPNPSGPRKLSLVMAAHSMSAMGKGEQGSEDA</sequence>
<feature type="compositionally biased region" description="Basic and acidic residues" evidence="2">
    <location>
        <begin position="1083"/>
        <end position="1093"/>
    </location>
</feature>
<feature type="compositionally biased region" description="Basic and acidic residues" evidence="2">
    <location>
        <begin position="689"/>
        <end position="700"/>
    </location>
</feature>
<evidence type="ECO:0000256" key="1">
    <source>
        <dbReference type="SAM" id="Coils"/>
    </source>
</evidence>
<dbReference type="PANTHER" id="PTHR45615">
    <property type="entry name" value="MYOSIN HEAVY CHAIN, NON-MUSCLE"/>
    <property type="match status" value="1"/>
</dbReference>
<feature type="compositionally biased region" description="Low complexity" evidence="2">
    <location>
        <begin position="233"/>
        <end position="242"/>
    </location>
</feature>
<feature type="compositionally biased region" description="Pro residues" evidence="2">
    <location>
        <begin position="1005"/>
        <end position="1018"/>
    </location>
</feature>
<keyword evidence="1" id="KW-0175">Coiled coil</keyword>
<feature type="compositionally biased region" description="Basic and acidic residues" evidence="2">
    <location>
        <begin position="859"/>
        <end position="873"/>
    </location>
</feature>
<keyword evidence="4" id="KW-1185">Reference proteome</keyword>
<feature type="compositionally biased region" description="Low complexity" evidence="2">
    <location>
        <begin position="508"/>
        <end position="524"/>
    </location>
</feature>
<feature type="region of interest" description="Disordered" evidence="2">
    <location>
        <begin position="645"/>
        <end position="714"/>
    </location>
</feature>
<feature type="region of interest" description="Disordered" evidence="2">
    <location>
        <begin position="81"/>
        <end position="107"/>
    </location>
</feature>
<evidence type="ECO:0000256" key="2">
    <source>
        <dbReference type="SAM" id="MobiDB-lite"/>
    </source>
</evidence>
<feature type="compositionally biased region" description="Low complexity" evidence="2">
    <location>
        <begin position="662"/>
        <end position="681"/>
    </location>
</feature>
<evidence type="ECO:0000313" key="3">
    <source>
        <dbReference type="EMBL" id="GIL76562.1"/>
    </source>
</evidence>
<feature type="compositionally biased region" description="Low complexity" evidence="2">
    <location>
        <begin position="1180"/>
        <end position="1195"/>
    </location>
</feature>
<proteinExistence type="predicted"/>
<feature type="compositionally biased region" description="Low complexity" evidence="2">
    <location>
        <begin position="81"/>
        <end position="102"/>
    </location>
</feature>
<evidence type="ECO:0000313" key="4">
    <source>
        <dbReference type="Proteomes" id="UP000747110"/>
    </source>
</evidence>
<feature type="compositionally biased region" description="Low complexity" evidence="2">
    <location>
        <begin position="874"/>
        <end position="909"/>
    </location>
</feature>
<dbReference type="EMBL" id="BNCP01000009">
    <property type="protein sequence ID" value="GIL76562.1"/>
    <property type="molecule type" value="Genomic_DNA"/>
</dbReference>
<feature type="region of interest" description="Disordered" evidence="2">
    <location>
        <begin position="233"/>
        <end position="258"/>
    </location>
</feature>
<feature type="compositionally biased region" description="Pro residues" evidence="2">
    <location>
        <begin position="558"/>
        <end position="567"/>
    </location>
</feature>
<feature type="non-terminal residue" evidence="3">
    <location>
        <position position="1"/>
    </location>
</feature>
<dbReference type="PANTHER" id="PTHR45615:SF66">
    <property type="entry name" value="CARD DOMAIN-CONTAINING PROTEIN"/>
    <property type="match status" value="1"/>
</dbReference>